<dbReference type="OrthoDB" id="6385145at2"/>
<comment type="caution">
    <text evidence="1">The sequence shown here is derived from an EMBL/GenBank/DDBJ whole genome shotgun (WGS) entry which is preliminary data.</text>
</comment>
<reference evidence="1 2" key="1">
    <citation type="submission" date="2018-04" db="EMBL/GenBank/DDBJ databases">
        <title>Massilia violaceinigra sp. nov., a novel purple-pigmented bacterium isolated from Tianshan glacier, Xinjiang, China.</title>
        <authorList>
            <person name="Wang H."/>
        </authorList>
    </citation>
    <scope>NUCLEOTIDE SEQUENCE [LARGE SCALE GENOMIC DNA]</scope>
    <source>
        <strain evidence="1 2">B448-2</strain>
    </source>
</reference>
<dbReference type="EMBL" id="PXWF02000346">
    <property type="protein sequence ID" value="PWF39033.1"/>
    <property type="molecule type" value="Genomic_DNA"/>
</dbReference>
<organism evidence="1 2">
    <name type="scientific">Massilia glaciei</name>
    <dbReference type="NCBI Taxonomy" id="1524097"/>
    <lineage>
        <taxon>Bacteria</taxon>
        <taxon>Pseudomonadati</taxon>
        <taxon>Pseudomonadota</taxon>
        <taxon>Betaproteobacteria</taxon>
        <taxon>Burkholderiales</taxon>
        <taxon>Oxalobacteraceae</taxon>
        <taxon>Telluria group</taxon>
        <taxon>Massilia</taxon>
    </lineage>
</organism>
<dbReference type="Proteomes" id="UP000241421">
    <property type="component" value="Unassembled WGS sequence"/>
</dbReference>
<evidence type="ECO:0000313" key="1">
    <source>
        <dbReference type="EMBL" id="PWF39033.1"/>
    </source>
</evidence>
<name>A0A2U2H8V0_9BURK</name>
<sequence>MLGQKGAGPVCPRPGAHRRGRHAAARKNFISLKPAGQAELLRALDATSAPFTKADHDFFIQLKSLTLFAYYTSEAGATLELNYVPVPGGFKGNVASATVGRRWAL</sequence>
<keyword evidence="2" id="KW-1185">Reference proteome</keyword>
<protein>
    <submittedName>
        <fullName evidence="1">Gluconate 2-dehydrogenase subunit 3 family protein</fullName>
    </submittedName>
</protein>
<gene>
    <name evidence="1" type="ORF">C7C56_027590</name>
</gene>
<dbReference type="AlphaFoldDB" id="A0A2U2H8V0"/>
<accession>A0A2U2H8V0</accession>
<dbReference type="Pfam" id="PF13618">
    <property type="entry name" value="Gluconate_2-dh3"/>
    <property type="match status" value="1"/>
</dbReference>
<proteinExistence type="predicted"/>
<dbReference type="InterPro" id="IPR027056">
    <property type="entry name" value="Gluconate_2DH_su3"/>
</dbReference>
<evidence type="ECO:0000313" key="2">
    <source>
        <dbReference type="Proteomes" id="UP000241421"/>
    </source>
</evidence>